<dbReference type="AlphaFoldDB" id="A0AAD4XFV1"/>
<feature type="chain" id="PRO_5042237473" description="Bulb-type lectin domain-containing protein" evidence="1">
    <location>
        <begin position="29"/>
        <end position="456"/>
    </location>
</feature>
<sequence>MIKSSSFPQSLYFFSFFILCSSSTIVSSVSVPLSKTFSYANNGASQSGLVEFNASFRVLPIQNHPFRLCFFKPLHSDSYILGIGMGTADVNSLMRWVWAANLDKSVGENAKLVFNRAGNLALIDSNGRYAWQTNTGNKGVVDIKLLPNGNLVLVDKNGGFVWQSFDHPTNTLLVGQTLNPGITSTSNKLVNGAYSLVLQGKQLGLFFNPPNPKPDSSKPMNYFNLIEPSLQNFDIENVTFNTAPESLGDAYANQLSLYTGGHHFGFTYAHPKYNSTLSIFRLGSDGNVYIYTYYEQDSFEQNVWEQTYATFSRQGTNSECLMPEKCGSFGLCSDNQCVACPTPIGLAGWTKQCKQPNIPSCNAANVGYYKLEAVNHFLNGGNVEGEGPMDVNQCMKKCSDDCKCVGFFYKVDGSMCLRTTQLYTLVKLSDDIESNKSHTAYIKYAKEKPQNLLHQN</sequence>
<evidence type="ECO:0000313" key="3">
    <source>
        <dbReference type="EMBL" id="KAI3913207.1"/>
    </source>
</evidence>
<feature type="signal peptide" evidence="1">
    <location>
        <begin position="1"/>
        <end position="28"/>
    </location>
</feature>
<dbReference type="SUPFAM" id="SSF51110">
    <property type="entry name" value="alpha-D-mannose-specific plant lectins"/>
    <property type="match status" value="1"/>
</dbReference>
<dbReference type="CDD" id="cd00028">
    <property type="entry name" value="B_lectin"/>
    <property type="match status" value="1"/>
</dbReference>
<dbReference type="PANTHER" id="PTHR32444">
    <property type="entry name" value="BULB-TYPE LECTIN DOMAIN-CONTAINING PROTEIN"/>
    <property type="match status" value="1"/>
</dbReference>
<name>A0AAD4XFV1_9MAGN</name>
<dbReference type="Pfam" id="PF01453">
    <property type="entry name" value="B_lectin"/>
    <property type="match status" value="1"/>
</dbReference>
<dbReference type="PROSITE" id="PS50927">
    <property type="entry name" value="BULB_LECTIN"/>
    <property type="match status" value="1"/>
</dbReference>
<gene>
    <name evidence="3" type="ORF">MKW98_007223</name>
</gene>
<accession>A0AAD4XFV1</accession>
<dbReference type="SMART" id="SM00108">
    <property type="entry name" value="B_lectin"/>
    <property type="match status" value="1"/>
</dbReference>
<dbReference type="InterPro" id="IPR001480">
    <property type="entry name" value="Bulb-type_lectin_dom"/>
</dbReference>
<dbReference type="InterPro" id="IPR036426">
    <property type="entry name" value="Bulb-type_lectin_dom_sf"/>
</dbReference>
<dbReference type="Gene3D" id="2.90.10.10">
    <property type="entry name" value="Bulb-type lectin domain"/>
    <property type="match status" value="1"/>
</dbReference>
<dbReference type="Proteomes" id="UP001202328">
    <property type="component" value="Unassembled WGS sequence"/>
</dbReference>
<protein>
    <recommendedName>
        <fullName evidence="2">Bulb-type lectin domain-containing protein</fullName>
    </recommendedName>
</protein>
<evidence type="ECO:0000313" key="4">
    <source>
        <dbReference type="Proteomes" id="UP001202328"/>
    </source>
</evidence>
<reference evidence="3" key="1">
    <citation type="submission" date="2022-04" db="EMBL/GenBank/DDBJ databases">
        <title>A functionally conserved STORR gene fusion in Papaver species that diverged 16.8 million years ago.</title>
        <authorList>
            <person name="Catania T."/>
        </authorList>
    </citation>
    <scope>NUCLEOTIDE SEQUENCE</scope>
    <source>
        <strain evidence="3">S-188037</strain>
    </source>
</reference>
<dbReference type="PANTHER" id="PTHR32444:SF10">
    <property type="entry name" value="CURCULIN-LIKE (MANNOSE-BINDING) LECTIN FAMILY PROTEIN-RELATED"/>
    <property type="match status" value="1"/>
</dbReference>
<feature type="domain" description="Bulb-type lectin" evidence="2">
    <location>
        <begin position="34"/>
        <end position="166"/>
    </location>
</feature>
<dbReference type="EMBL" id="JAJJMB010009541">
    <property type="protein sequence ID" value="KAI3913207.1"/>
    <property type="molecule type" value="Genomic_DNA"/>
</dbReference>
<dbReference type="InterPro" id="IPR035446">
    <property type="entry name" value="SLSG/EP1"/>
</dbReference>
<evidence type="ECO:0000256" key="1">
    <source>
        <dbReference type="SAM" id="SignalP"/>
    </source>
</evidence>
<comment type="caution">
    <text evidence="3">The sequence shown here is derived from an EMBL/GenBank/DDBJ whole genome shotgun (WGS) entry which is preliminary data.</text>
</comment>
<dbReference type="PIRSF" id="PIRSF002686">
    <property type="entry name" value="SLG"/>
    <property type="match status" value="1"/>
</dbReference>
<organism evidence="3 4">
    <name type="scientific">Papaver atlanticum</name>
    <dbReference type="NCBI Taxonomy" id="357466"/>
    <lineage>
        <taxon>Eukaryota</taxon>
        <taxon>Viridiplantae</taxon>
        <taxon>Streptophyta</taxon>
        <taxon>Embryophyta</taxon>
        <taxon>Tracheophyta</taxon>
        <taxon>Spermatophyta</taxon>
        <taxon>Magnoliopsida</taxon>
        <taxon>Ranunculales</taxon>
        <taxon>Papaveraceae</taxon>
        <taxon>Papaveroideae</taxon>
        <taxon>Papaver</taxon>
    </lineage>
</organism>
<keyword evidence="4" id="KW-1185">Reference proteome</keyword>
<keyword evidence="1" id="KW-0732">Signal</keyword>
<proteinExistence type="predicted"/>
<evidence type="ECO:0000259" key="2">
    <source>
        <dbReference type="PROSITE" id="PS50927"/>
    </source>
</evidence>